<evidence type="ECO:0000256" key="2">
    <source>
        <dbReference type="ARBA" id="ARBA00022857"/>
    </source>
</evidence>
<gene>
    <name evidence="5" type="ORF">Q5716_00030</name>
</gene>
<comment type="similarity">
    <text evidence="1">Belongs to the aldo/keto reductase family.</text>
</comment>
<dbReference type="SUPFAM" id="SSF51430">
    <property type="entry name" value="NAD(P)-linked oxidoreductase"/>
    <property type="match status" value="1"/>
</dbReference>
<dbReference type="Gene3D" id="3.20.20.100">
    <property type="entry name" value="NADP-dependent oxidoreductase domain"/>
    <property type="match status" value="1"/>
</dbReference>
<protein>
    <submittedName>
        <fullName evidence="5">Aldo/keto reductase</fullName>
    </submittedName>
</protein>
<evidence type="ECO:0000259" key="4">
    <source>
        <dbReference type="Pfam" id="PF00248"/>
    </source>
</evidence>
<dbReference type="Pfam" id="PF00248">
    <property type="entry name" value="Aldo_ket_red"/>
    <property type="match status" value="1"/>
</dbReference>
<dbReference type="InterPro" id="IPR036812">
    <property type="entry name" value="NAD(P)_OxRdtase_dom_sf"/>
</dbReference>
<dbReference type="InterPro" id="IPR018170">
    <property type="entry name" value="Aldo/ket_reductase_CS"/>
</dbReference>
<proteinExistence type="inferred from homology"/>
<dbReference type="PROSITE" id="PS00062">
    <property type="entry name" value="ALDOKETO_REDUCTASE_2"/>
    <property type="match status" value="1"/>
</dbReference>
<evidence type="ECO:0000313" key="6">
    <source>
        <dbReference type="Proteomes" id="UP001241072"/>
    </source>
</evidence>
<accession>A0ABT9BHV2</accession>
<dbReference type="Proteomes" id="UP001241072">
    <property type="component" value="Unassembled WGS sequence"/>
</dbReference>
<dbReference type="PRINTS" id="PR00069">
    <property type="entry name" value="ALDKETRDTASE"/>
</dbReference>
<dbReference type="InterPro" id="IPR020471">
    <property type="entry name" value="AKR"/>
</dbReference>
<dbReference type="PANTHER" id="PTHR43827:SF3">
    <property type="entry name" value="NADP-DEPENDENT OXIDOREDUCTASE DOMAIN-CONTAINING PROTEIN"/>
    <property type="match status" value="1"/>
</dbReference>
<evidence type="ECO:0000256" key="1">
    <source>
        <dbReference type="ARBA" id="ARBA00007905"/>
    </source>
</evidence>
<dbReference type="PROSITE" id="PS00798">
    <property type="entry name" value="ALDOKETO_REDUCTASE_1"/>
    <property type="match status" value="1"/>
</dbReference>
<sequence>MIPSLPLNDGHSIPQLGLGTYGLWNEEGAATMAAALELGYRHLDTAARYENEDAVGEAIRRAGIPREELFVTTKLDGPWQGDDRAVGGLNDSLERLGLEYVDLLLIHWPLPARDQYVSTWQTFERLKAEGLTRSIGVSNFKAAHLDRLAAETGTVPAVNQIQLNPHVARVAEREDHARRGIVTESYSPFGGGGASVLKEPAIVAVAQRLGRTPGQVVAKWHLQQGLVAIPKSGNLDRLRENLDLDFELDEAALAEIATLDTHEGNDSDRVGH</sequence>
<dbReference type="EMBL" id="JAUQUB010000001">
    <property type="protein sequence ID" value="MDO7880606.1"/>
    <property type="molecule type" value="Genomic_DNA"/>
</dbReference>
<keyword evidence="6" id="KW-1185">Reference proteome</keyword>
<keyword evidence="3" id="KW-0560">Oxidoreductase</keyword>
<dbReference type="InterPro" id="IPR023210">
    <property type="entry name" value="NADP_OxRdtase_dom"/>
</dbReference>
<feature type="domain" description="NADP-dependent oxidoreductase" evidence="4">
    <location>
        <begin position="16"/>
        <end position="259"/>
    </location>
</feature>
<name>A0ABT9BHV2_9MICO</name>
<evidence type="ECO:0000313" key="5">
    <source>
        <dbReference type="EMBL" id="MDO7880606.1"/>
    </source>
</evidence>
<keyword evidence="2" id="KW-0521">NADP</keyword>
<dbReference type="PIRSF" id="PIRSF000097">
    <property type="entry name" value="AKR"/>
    <property type="match status" value="1"/>
</dbReference>
<organism evidence="5 6">
    <name type="scientific">Antiquaquibacter soli</name>
    <dbReference type="NCBI Taxonomy" id="3064523"/>
    <lineage>
        <taxon>Bacteria</taxon>
        <taxon>Bacillati</taxon>
        <taxon>Actinomycetota</taxon>
        <taxon>Actinomycetes</taxon>
        <taxon>Micrococcales</taxon>
        <taxon>Microbacteriaceae</taxon>
        <taxon>Antiquaquibacter</taxon>
    </lineage>
</organism>
<dbReference type="PANTHER" id="PTHR43827">
    <property type="entry name" value="2,5-DIKETO-D-GLUCONIC ACID REDUCTASE"/>
    <property type="match status" value="1"/>
</dbReference>
<reference evidence="5 6" key="1">
    <citation type="submission" date="2023-07" db="EMBL/GenBank/DDBJ databases">
        <title>Protaetiibacter sp. nov WY-16 isolated from soil.</title>
        <authorList>
            <person name="Liu B."/>
            <person name="Wan Y."/>
        </authorList>
    </citation>
    <scope>NUCLEOTIDE SEQUENCE [LARGE SCALE GENOMIC DNA]</scope>
    <source>
        <strain evidence="5 6">WY-16</strain>
    </source>
</reference>
<comment type="caution">
    <text evidence="5">The sequence shown here is derived from an EMBL/GenBank/DDBJ whole genome shotgun (WGS) entry which is preliminary data.</text>
</comment>
<dbReference type="RefSeq" id="WP_305001038.1">
    <property type="nucleotide sequence ID" value="NZ_JAUQUB010000001.1"/>
</dbReference>
<evidence type="ECO:0000256" key="3">
    <source>
        <dbReference type="ARBA" id="ARBA00023002"/>
    </source>
</evidence>